<name>A0A318RIQ0_PROMR</name>
<proteinExistence type="predicted"/>
<evidence type="ECO:0000313" key="2">
    <source>
        <dbReference type="Proteomes" id="UP000247807"/>
    </source>
</evidence>
<evidence type="ECO:0000313" key="1">
    <source>
        <dbReference type="EMBL" id="PYE03702.1"/>
    </source>
</evidence>
<reference evidence="1 2" key="1">
    <citation type="journal article" date="2018" name="Appl. Environ. Microbiol.">
        <title>Genome rearrangement shapes Prochlorococcus ecological adaptation.</title>
        <authorList>
            <person name="Yan W."/>
            <person name="Wei S."/>
            <person name="Wang Q."/>
            <person name="Xiao X."/>
            <person name="Zeng Q."/>
            <person name="Jiao N."/>
            <person name="Zhang R."/>
        </authorList>
    </citation>
    <scope>NUCLEOTIDE SEQUENCE [LARGE SCALE GENOMIC DNA]</scope>
    <source>
        <strain evidence="1 2">XMU1408</strain>
    </source>
</reference>
<protein>
    <submittedName>
        <fullName evidence="1">Uncharacterized protein</fullName>
    </submittedName>
</protein>
<dbReference type="Proteomes" id="UP000247807">
    <property type="component" value="Unassembled WGS sequence"/>
</dbReference>
<dbReference type="OrthoDB" id="541390at2"/>
<sequence>MKYQIKRIDGEIDDITIQSFESYDEAYDLLANIYEDLCCSDADYDDRPYYDIIELEIKEGESKPTTEY</sequence>
<gene>
    <name evidence="1" type="ORF">DNJ73_00495</name>
</gene>
<comment type="caution">
    <text evidence="1">The sequence shown here is derived from an EMBL/GenBank/DDBJ whole genome shotgun (WGS) entry which is preliminary data.</text>
</comment>
<dbReference type="EMBL" id="QJUE01000001">
    <property type="protein sequence ID" value="PYE03702.1"/>
    <property type="molecule type" value="Genomic_DNA"/>
</dbReference>
<dbReference type="RefSeq" id="WP_158465776.1">
    <property type="nucleotide sequence ID" value="NZ_QJUE01000001.1"/>
</dbReference>
<accession>A0A318RIQ0</accession>
<dbReference type="AlphaFoldDB" id="A0A318RIQ0"/>
<organism evidence="1 2">
    <name type="scientific">Prochlorococcus marinus XMU1408</name>
    <dbReference type="NCBI Taxonomy" id="2213228"/>
    <lineage>
        <taxon>Bacteria</taxon>
        <taxon>Bacillati</taxon>
        <taxon>Cyanobacteriota</taxon>
        <taxon>Cyanophyceae</taxon>
        <taxon>Synechococcales</taxon>
        <taxon>Prochlorococcaceae</taxon>
        <taxon>Prochlorococcus</taxon>
    </lineage>
</organism>